<protein>
    <submittedName>
        <fullName evidence="1">Uncharacterized protein</fullName>
    </submittedName>
</protein>
<proteinExistence type="predicted"/>
<organism evidence="1">
    <name type="scientific">Timema bartmani</name>
    <dbReference type="NCBI Taxonomy" id="61472"/>
    <lineage>
        <taxon>Eukaryota</taxon>
        <taxon>Metazoa</taxon>
        <taxon>Ecdysozoa</taxon>
        <taxon>Arthropoda</taxon>
        <taxon>Hexapoda</taxon>
        <taxon>Insecta</taxon>
        <taxon>Pterygota</taxon>
        <taxon>Neoptera</taxon>
        <taxon>Polyneoptera</taxon>
        <taxon>Phasmatodea</taxon>
        <taxon>Timematodea</taxon>
        <taxon>Timematoidea</taxon>
        <taxon>Timematidae</taxon>
        <taxon>Timema</taxon>
    </lineage>
</organism>
<gene>
    <name evidence="1" type="ORF">TBIB3V08_LOCUS10770</name>
</gene>
<dbReference type="AlphaFoldDB" id="A0A7R9I5R8"/>
<evidence type="ECO:0000313" key="1">
    <source>
        <dbReference type="EMBL" id="CAD7448484.1"/>
    </source>
</evidence>
<reference evidence="1" key="1">
    <citation type="submission" date="2020-11" db="EMBL/GenBank/DDBJ databases">
        <authorList>
            <person name="Tran Van P."/>
        </authorList>
    </citation>
    <scope>NUCLEOTIDE SEQUENCE</scope>
</reference>
<accession>A0A7R9I5R8</accession>
<sequence>MIEEKDGSREDLMRRGQQGELFYRCVRDLLWRVVLQVCKRPAMESSIGGRAEYAWLFHQHFPAHLTEADSEIEWAADTPVVRDSLVIAVHIDADLSVAYVLAARNHLVKYPPLLPGLAQWENVGVLIGAREPEGQWLPSEPIERGVLFGVEYSGEIVTDGSENMKCRAAQAVEGVVGASAEEHVDEETAWLDEILPLHGASDKSQTFVAAADTTLQHLWQDNVPHRQDLRARSTRGGCQDKDYLGTRSTTGDCQDKDYLVTRSTTGDCRDKDYLGTRSTTGDCRDKDYLGTRSTTGDRRDRDYLGTRSNTGDCRAKNYLGTRSTTGDCRDKDYLVFQTLQRVVQSRGSQHIYTKGALAPENLRAERLLVSEGHTRQGPRTPITAPFYTAAHSERVRHTRPQVSHKVLALGANVGVVVVGQLQVVLTAHIPISQLQAETVHIKPSPEGDLQVFLPLPTERAVPPAFLDQTKPRVGSTSVLSSHH</sequence>
<name>A0A7R9I5R8_9NEOP</name>
<dbReference type="EMBL" id="OD570081">
    <property type="protein sequence ID" value="CAD7448484.1"/>
    <property type="molecule type" value="Genomic_DNA"/>
</dbReference>